<evidence type="ECO:0008006" key="3">
    <source>
        <dbReference type="Google" id="ProtNLM"/>
    </source>
</evidence>
<gene>
    <name evidence="1" type="ORF">ABUE30_18305</name>
</gene>
<dbReference type="Proteomes" id="UP001629953">
    <property type="component" value="Unassembled WGS sequence"/>
</dbReference>
<sequence length="332" mass="37432">MAVGSRVLVAISDIASEGLLALPALVRLIHSLPNIQIELLAGHESLSFLELLPDKLPVIDEFAFSSPRLRYQALKQRDYQGYLCLSPRSRHRWLGWRLGSKRFSPGLGTRRFWDGEAIGRLSQPWLLRQAYDQVVDDYLQHIRCSSQAVQSPYLHVLPRAQSSFRQKYCVIIHSGLEQPDHLSADQYQQLLSSLNLVADQCEFVLCAANNELPYCQYLAQLLSEQAIDCRVEELDADWPRLAQLVSQTDLLIAEQGPMLWLAGALNVPCVGFAPLPLGGDFLRHPLARDNRCLMFSPPAGRLTQEDISLINMTDSAVRIRQWFHQLTAPLAP</sequence>
<evidence type="ECO:0000313" key="1">
    <source>
        <dbReference type="EMBL" id="MFM2486982.1"/>
    </source>
</evidence>
<dbReference type="EMBL" id="JBEQCT010000014">
    <property type="protein sequence ID" value="MFM2486982.1"/>
    <property type="molecule type" value="Genomic_DNA"/>
</dbReference>
<name>A0ABW9GC11_9GAMM</name>
<protein>
    <recommendedName>
        <fullName evidence="3">ADP-heptose:LPS heptosyltransferase</fullName>
    </recommendedName>
</protein>
<evidence type="ECO:0000313" key="2">
    <source>
        <dbReference type="Proteomes" id="UP001629953"/>
    </source>
</evidence>
<dbReference type="Gene3D" id="3.40.50.2000">
    <property type="entry name" value="Glycogen Phosphorylase B"/>
    <property type="match status" value="1"/>
</dbReference>
<keyword evidence="2" id="KW-1185">Reference proteome</keyword>
<dbReference type="SUPFAM" id="SSF53756">
    <property type="entry name" value="UDP-Glycosyltransferase/glycogen phosphorylase"/>
    <property type="match status" value="1"/>
</dbReference>
<dbReference type="RefSeq" id="WP_408625282.1">
    <property type="nucleotide sequence ID" value="NZ_JBEQCT010000014.1"/>
</dbReference>
<organism evidence="1 2">
    <name type="scientific">Celerinatantimonas yamalensis</name>
    <dbReference type="NCBI Taxonomy" id="559956"/>
    <lineage>
        <taxon>Bacteria</taxon>
        <taxon>Pseudomonadati</taxon>
        <taxon>Pseudomonadota</taxon>
        <taxon>Gammaproteobacteria</taxon>
        <taxon>Celerinatantimonadaceae</taxon>
        <taxon>Celerinatantimonas</taxon>
    </lineage>
</organism>
<reference evidence="1 2" key="1">
    <citation type="journal article" date="2013" name="Int. J. Syst. Evol. Microbiol.">
        <title>Celerinatantimonas yamalensis sp. nov., a cold-adapted diazotrophic bacterium from a cold permafrost brine.</title>
        <authorList>
            <person name="Shcherbakova V."/>
            <person name="Chuvilskaya N."/>
            <person name="Rivkina E."/>
            <person name="Demidov N."/>
            <person name="Uchaeva V."/>
            <person name="Suetin S."/>
            <person name="Suzina N."/>
            <person name="Gilichinsky D."/>
        </authorList>
    </citation>
    <scope>NUCLEOTIDE SEQUENCE [LARGE SCALE GENOMIC DNA]</scope>
    <source>
        <strain evidence="1 2">C7</strain>
    </source>
</reference>
<proteinExistence type="predicted"/>
<accession>A0ABW9GC11</accession>
<comment type="caution">
    <text evidence="1">The sequence shown here is derived from an EMBL/GenBank/DDBJ whole genome shotgun (WGS) entry which is preliminary data.</text>
</comment>